<sequence>MKSGDRKKIKKPKNRKKPSVKPKKEKVLIVAQEFKFAKLLSGNEKTTRDRVLKTLKRWLLNCFSKNYVFKEGDFIRVWKGLFYAVWMSDKPLVQEDLCESISHILDLFPNEQFKYALMMTRVGFKVLAMEWYGLDQHRMDKFLMLVRRYLRGSFRCLLRQDWAVDACQAYGNMLSSEDGILAVKTPFYARNGVSLIFHITECYLEELSKVSKGKIPDESLLELLDPFLKQVCVGEDSGVCVSSRRLLNDLLKQSELGLQYAGATNAWKEMGCPPEGPDAFELVSDEETEDAATENDNTDSGPLDPRAGRVNVVLEPLPVPAQLIAERIRTHMSKSTSKAYKRADMCLKRFEKLLNNDYPLKIKVQEPEAKPQRGSGTKAAVSLIALEKSLVQSSDELALRGLSRKHRKRLLAKSRSGLSIVEDAELNESNKDIEADSNDEEDKAQNRKRKVKGSAKIAKKPKLDKAEKENNTNEKRKSLNKKQEVKLCDKPKVETAKRNKVLVNKESKVNMNIKIKTKASINGVAGPKVDLATKTDTALTKCDKKETTIKQINSQNQKDTVNSKNKTKASIGAPAEPKVDKKGLAQKQTNSRNHENNNKNKNQPNGKTKGFTKPANEKKVNLDSPKKVKFVLKNNCKQGTVDYYKSVRQSPDIPFDSNKKPDKANLKPGTPSPINPFFKKKLRLRR</sequence>
<evidence type="ECO:0000256" key="3">
    <source>
        <dbReference type="ARBA" id="ARBA00022552"/>
    </source>
</evidence>
<gene>
    <name evidence="6" type="ORF">LNINA_LOCUS5970</name>
</gene>
<keyword evidence="3" id="KW-0698">rRNA processing</keyword>
<dbReference type="Pfam" id="PF05997">
    <property type="entry name" value="Nop52"/>
    <property type="match status" value="1"/>
</dbReference>
<feature type="compositionally biased region" description="Basic residues" evidence="5">
    <location>
        <begin position="446"/>
        <end position="460"/>
    </location>
</feature>
<feature type="compositionally biased region" description="Acidic residues" evidence="5">
    <location>
        <begin position="285"/>
        <end position="297"/>
    </location>
</feature>
<evidence type="ECO:0000313" key="6">
    <source>
        <dbReference type="EMBL" id="CAK1546398.1"/>
    </source>
</evidence>
<dbReference type="PANTHER" id="PTHR13026:SF0">
    <property type="entry name" value="RIBOSOMAL RNA PROCESSING 1B"/>
    <property type="match status" value="1"/>
</dbReference>
<keyword evidence="7" id="KW-1185">Reference proteome</keyword>
<feature type="region of interest" description="Disordered" evidence="5">
    <location>
        <begin position="553"/>
        <end position="622"/>
    </location>
</feature>
<dbReference type="GO" id="GO:0006364">
    <property type="term" value="P:rRNA processing"/>
    <property type="evidence" value="ECO:0007669"/>
    <property type="project" value="UniProtKB-KW"/>
</dbReference>
<dbReference type="EMBL" id="CAVLEF010000008">
    <property type="protein sequence ID" value="CAK1546398.1"/>
    <property type="molecule type" value="Genomic_DNA"/>
</dbReference>
<feature type="region of interest" description="Disordered" evidence="5">
    <location>
        <begin position="285"/>
        <end position="306"/>
    </location>
</feature>
<feature type="compositionally biased region" description="Polar residues" evidence="5">
    <location>
        <begin position="553"/>
        <end position="564"/>
    </location>
</feature>
<dbReference type="InterPro" id="IPR010301">
    <property type="entry name" value="RRP1"/>
</dbReference>
<evidence type="ECO:0000256" key="1">
    <source>
        <dbReference type="ARBA" id="ARBA00004123"/>
    </source>
</evidence>
<feature type="compositionally biased region" description="Basic and acidic residues" evidence="5">
    <location>
        <begin position="461"/>
        <end position="486"/>
    </location>
</feature>
<evidence type="ECO:0000256" key="2">
    <source>
        <dbReference type="ARBA" id="ARBA00006374"/>
    </source>
</evidence>
<dbReference type="Proteomes" id="UP001497472">
    <property type="component" value="Unassembled WGS sequence"/>
</dbReference>
<protein>
    <recommendedName>
        <fullName evidence="8">Ribosomal RNA processing protein 1 homolog</fullName>
    </recommendedName>
</protein>
<feature type="region of interest" description="Disordered" evidence="5">
    <location>
        <begin position="1"/>
        <end position="23"/>
    </location>
</feature>
<evidence type="ECO:0008006" key="8">
    <source>
        <dbReference type="Google" id="ProtNLM"/>
    </source>
</evidence>
<dbReference type="GO" id="GO:0030688">
    <property type="term" value="C:preribosome, small subunit precursor"/>
    <property type="evidence" value="ECO:0007669"/>
    <property type="project" value="InterPro"/>
</dbReference>
<dbReference type="GO" id="GO:0005634">
    <property type="term" value="C:nucleus"/>
    <property type="evidence" value="ECO:0007669"/>
    <property type="project" value="UniProtKB-SubCell"/>
</dbReference>
<feature type="region of interest" description="Disordered" evidence="5">
    <location>
        <begin position="645"/>
        <end position="676"/>
    </location>
</feature>
<keyword evidence="4" id="KW-0539">Nucleus</keyword>
<organism evidence="6 7">
    <name type="scientific">Leptosia nina</name>
    <dbReference type="NCBI Taxonomy" id="320188"/>
    <lineage>
        <taxon>Eukaryota</taxon>
        <taxon>Metazoa</taxon>
        <taxon>Ecdysozoa</taxon>
        <taxon>Arthropoda</taxon>
        <taxon>Hexapoda</taxon>
        <taxon>Insecta</taxon>
        <taxon>Pterygota</taxon>
        <taxon>Neoptera</taxon>
        <taxon>Endopterygota</taxon>
        <taxon>Lepidoptera</taxon>
        <taxon>Glossata</taxon>
        <taxon>Ditrysia</taxon>
        <taxon>Papilionoidea</taxon>
        <taxon>Pieridae</taxon>
        <taxon>Pierinae</taxon>
        <taxon>Leptosia</taxon>
    </lineage>
</organism>
<evidence type="ECO:0000256" key="5">
    <source>
        <dbReference type="SAM" id="MobiDB-lite"/>
    </source>
</evidence>
<comment type="similarity">
    <text evidence="2">Belongs to the RRP1 family.</text>
</comment>
<comment type="caution">
    <text evidence="6">The sequence shown here is derived from an EMBL/GenBank/DDBJ whole genome shotgun (WGS) entry which is preliminary data.</text>
</comment>
<feature type="compositionally biased region" description="Basic residues" evidence="5">
    <location>
        <begin position="7"/>
        <end position="23"/>
    </location>
</feature>
<reference evidence="6 7" key="1">
    <citation type="submission" date="2023-11" db="EMBL/GenBank/DDBJ databases">
        <authorList>
            <person name="Okamura Y."/>
        </authorList>
    </citation>
    <scope>NUCLEOTIDE SEQUENCE [LARGE SCALE GENOMIC DNA]</scope>
</reference>
<evidence type="ECO:0000256" key="4">
    <source>
        <dbReference type="ARBA" id="ARBA00023242"/>
    </source>
</evidence>
<dbReference type="AlphaFoldDB" id="A0AAV1JAL5"/>
<comment type="subcellular location">
    <subcellularLocation>
        <location evidence="1">Nucleus</location>
    </subcellularLocation>
</comment>
<feature type="region of interest" description="Disordered" evidence="5">
    <location>
        <begin position="431"/>
        <end position="486"/>
    </location>
</feature>
<proteinExistence type="inferred from homology"/>
<evidence type="ECO:0000313" key="7">
    <source>
        <dbReference type="Proteomes" id="UP001497472"/>
    </source>
</evidence>
<feature type="compositionally biased region" description="Low complexity" evidence="5">
    <location>
        <begin position="599"/>
        <end position="609"/>
    </location>
</feature>
<dbReference type="PANTHER" id="PTHR13026">
    <property type="entry name" value="NNP-1 PROTEIN NOVEL NUCLEAR PROTEIN 1 NOP52"/>
    <property type="match status" value="1"/>
</dbReference>
<accession>A0AAV1JAL5</accession>
<name>A0AAV1JAL5_9NEOP</name>